<sequence length="102" mass="11931">MISSPSYVCIKNTWTGLTVRLVAPSCINVTVESDLFQANMEQPFHAEALNTTEHRSTVHHFPLIHWKLSFKEDRSSDERTRESTPHYDFRGKHWFLCVPSWI</sequence>
<gene>
    <name evidence="1" type="ORF">TNCT_383991</name>
</gene>
<evidence type="ECO:0000313" key="1">
    <source>
        <dbReference type="EMBL" id="GFR12235.1"/>
    </source>
</evidence>
<organism evidence="1 2">
    <name type="scientific">Trichonephila clavata</name>
    <name type="common">Joro spider</name>
    <name type="synonym">Nephila clavata</name>
    <dbReference type="NCBI Taxonomy" id="2740835"/>
    <lineage>
        <taxon>Eukaryota</taxon>
        <taxon>Metazoa</taxon>
        <taxon>Ecdysozoa</taxon>
        <taxon>Arthropoda</taxon>
        <taxon>Chelicerata</taxon>
        <taxon>Arachnida</taxon>
        <taxon>Araneae</taxon>
        <taxon>Araneomorphae</taxon>
        <taxon>Entelegynae</taxon>
        <taxon>Araneoidea</taxon>
        <taxon>Nephilidae</taxon>
        <taxon>Trichonephila</taxon>
    </lineage>
</organism>
<protein>
    <submittedName>
        <fullName evidence="1">Uncharacterized protein</fullName>
    </submittedName>
</protein>
<dbReference type="EMBL" id="BMAO01026755">
    <property type="protein sequence ID" value="GFR12235.1"/>
    <property type="molecule type" value="Genomic_DNA"/>
</dbReference>
<comment type="caution">
    <text evidence="1">The sequence shown here is derived from an EMBL/GenBank/DDBJ whole genome shotgun (WGS) entry which is preliminary data.</text>
</comment>
<accession>A0A8X6LJM0</accession>
<evidence type="ECO:0000313" key="2">
    <source>
        <dbReference type="Proteomes" id="UP000887116"/>
    </source>
</evidence>
<proteinExistence type="predicted"/>
<name>A0A8X6LJM0_TRICU</name>
<dbReference type="AlphaFoldDB" id="A0A8X6LJM0"/>
<dbReference type="Proteomes" id="UP000887116">
    <property type="component" value="Unassembled WGS sequence"/>
</dbReference>
<reference evidence="1" key="1">
    <citation type="submission" date="2020-07" db="EMBL/GenBank/DDBJ databases">
        <title>Multicomponent nature underlies the extraordinary mechanical properties of spider dragline silk.</title>
        <authorList>
            <person name="Kono N."/>
            <person name="Nakamura H."/>
            <person name="Mori M."/>
            <person name="Yoshida Y."/>
            <person name="Ohtoshi R."/>
            <person name="Malay A.D."/>
            <person name="Moran D.A.P."/>
            <person name="Tomita M."/>
            <person name="Numata K."/>
            <person name="Arakawa K."/>
        </authorList>
    </citation>
    <scope>NUCLEOTIDE SEQUENCE</scope>
</reference>
<keyword evidence="2" id="KW-1185">Reference proteome</keyword>